<gene>
    <name evidence="2" type="ORF">H010_03312</name>
</gene>
<keyword evidence="1" id="KW-0812">Transmembrane</keyword>
<name>A0A9X4P1G0_9BURK</name>
<dbReference type="RefSeq" id="WP_068170137.1">
    <property type="nucleotide sequence ID" value="NZ_AOGK01000002.1"/>
</dbReference>
<accession>A0A9X4P1G0</accession>
<keyword evidence="1" id="KW-1133">Transmembrane helix</keyword>
<keyword evidence="3" id="KW-1185">Reference proteome</keyword>
<proteinExistence type="predicted"/>
<keyword evidence="1" id="KW-0472">Membrane</keyword>
<feature type="transmembrane region" description="Helical" evidence="1">
    <location>
        <begin position="213"/>
        <end position="230"/>
    </location>
</feature>
<sequence length="283" mass="32483">MISSCNPLERYIHEQIEHFGQESKRLGSSEPLKKFKSITDAFLKVQQCLGTLQHEVALDVLKKEFALVRRDIVLSVKWSWKDFWRYRTLATQSAKWERDRRQVDEIHQRELAASIARLRVDKSPLAVAAEDIYGELLDLEAISLDMSPVWRGMSWAGLWVDSKIFAIYAQYLRARVRVFLQFHSFIFLVPILVLGIGYSAISKGAIEGLTATYSSLPWLGSVVLVGIYALKKYVIDKKLKAVQKKVEESLFRPLCARLMIVRTVVLQTQTWRGGRKHWDGGDA</sequence>
<organism evidence="2 3">
    <name type="scientific">Hydrogenophaga taeniospiralis CCUG 15921</name>
    <dbReference type="NCBI Taxonomy" id="1281780"/>
    <lineage>
        <taxon>Bacteria</taxon>
        <taxon>Pseudomonadati</taxon>
        <taxon>Pseudomonadota</taxon>
        <taxon>Betaproteobacteria</taxon>
        <taxon>Burkholderiales</taxon>
        <taxon>Comamonadaceae</taxon>
        <taxon>Hydrogenophaga</taxon>
    </lineage>
</organism>
<dbReference type="Proteomes" id="UP001152876">
    <property type="component" value="Unassembled WGS sequence"/>
</dbReference>
<evidence type="ECO:0000313" key="3">
    <source>
        <dbReference type="Proteomes" id="UP001152876"/>
    </source>
</evidence>
<reference evidence="2" key="1">
    <citation type="submission" date="2013-01" db="EMBL/GenBank/DDBJ databases">
        <title>Genome draft of Hydrogenophaga taeniospiralis 2K1.</title>
        <authorList>
            <person name="Gomila M."/>
            <person name="Lalucat J."/>
        </authorList>
    </citation>
    <scope>NUCLEOTIDE SEQUENCE</scope>
    <source>
        <strain evidence="2">CCUG 15921</strain>
    </source>
</reference>
<protein>
    <submittedName>
        <fullName evidence="2">Uncharacterized protein</fullName>
    </submittedName>
</protein>
<evidence type="ECO:0000313" key="2">
    <source>
        <dbReference type="EMBL" id="MDG5974263.1"/>
    </source>
</evidence>
<evidence type="ECO:0000256" key="1">
    <source>
        <dbReference type="SAM" id="Phobius"/>
    </source>
</evidence>
<comment type="caution">
    <text evidence="2">The sequence shown here is derived from an EMBL/GenBank/DDBJ whole genome shotgun (WGS) entry which is preliminary data.</text>
</comment>
<dbReference type="EMBL" id="AOGK01000002">
    <property type="protein sequence ID" value="MDG5974263.1"/>
    <property type="molecule type" value="Genomic_DNA"/>
</dbReference>
<dbReference type="AlphaFoldDB" id="A0A9X4P1G0"/>
<feature type="transmembrane region" description="Helical" evidence="1">
    <location>
        <begin position="178"/>
        <end position="201"/>
    </location>
</feature>